<keyword evidence="2" id="KW-1185">Reference proteome</keyword>
<reference evidence="1" key="2">
    <citation type="submission" date="2020-03" db="EMBL/GenBank/DDBJ databases">
        <title>Flavobacteriaceae bacterium strain TP-CH-4, a member of the family Flavobacteriaceae isolated from a deep-sea seamount.</title>
        <authorList>
            <person name="Zhang D.-C."/>
        </authorList>
    </citation>
    <scope>NUCLEOTIDE SEQUENCE</scope>
    <source>
        <strain evidence="1">TP-CH-4</strain>
    </source>
</reference>
<sequence length="225" mass="24972">MINQKKSTFRLRSRGAILRICAVLFFSLFLGCNKSDDSLDVSGFKAISQPMIFESLAPAKPYDFYEFRNGDCMDKEYFRIIHSVGTACPSTAVDCADALNTLVSEVQGYSIGCLPGCCADYVLAREGNDFFLFDTLEEFQSFLGTIDSESDALNLIEAMGYFYRYDDVGASGIKTTSSGYQIIALRTVKYCLPVQTDQFLLDISFEGVVTIVEQRTFNVSEGVCV</sequence>
<evidence type="ECO:0000313" key="2">
    <source>
        <dbReference type="Proteomes" id="UP000707206"/>
    </source>
</evidence>
<dbReference type="PROSITE" id="PS51257">
    <property type="entry name" value="PROKAR_LIPOPROTEIN"/>
    <property type="match status" value="1"/>
</dbReference>
<gene>
    <name evidence="1" type="ORF">FK220_002550</name>
</gene>
<dbReference type="AlphaFoldDB" id="A0A967ARL1"/>
<dbReference type="EMBL" id="VIKU02000001">
    <property type="protein sequence ID" value="NHF58205.1"/>
    <property type="molecule type" value="Genomic_DNA"/>
</dbReference>
<dbReference type="RefSeq" id="WP_152572707.1">
    <property type="nucleotide sequence ID" value="NZ_VIKU02000001.1"/>
</dbReference>
<reference evidence="1" key="1">
    <citation type="submission" date="2019-07" db="EMBL/GenBank/DDBJ databases">
        <authorList>
            <person name="De-Chao Zhang Q."/>
        </authorList>
    </citation>
    <scope>NUCLEOTIDE SEQUENCE</scope>
    <source>
        <strain evidence="1">TP-CH-4</strain>
    </source>
</reference>
<evidence type="ECO:0008006" key="3">
    <source>
        <dbReference type="Google" id="ProtNLM"/>
    </source>
</evidence>
<accession>A0A967ARL1</accession>
<comment type="caution">
    <text evidence="1">The sequence shown here is derived from an EMBL/GenBank/DDBJ whole genome shotgun (WGS) entry which is preliminary data.</text>
</comment>
<proteinExistence type="predicted"/>
<protein>
    <recommendedName>
        <fullName evidence="3">Lipoprotein</fullName>
    </recommendedName>
</protein>
<name>A0A967ARL1_9FLAO</name>
<organism evidence="1 2">
    <name type="scientific">Pelagihabitans pacificus</name>
    <dbReference type="NCBI Taxonomy" id="2696054"/>
    <lineage>
        <taxon>Bacteria</taxon>
        <taxon>Pseudomonadati</taxon>
        <taxon>Bacteroidota</taxon>
        <taxon>Flavobacteriia</taxon>
        <taxon>Flavobacteriales</taxon>
        <taxon>Flavobacteriaceae</taxon>
        <taxon>Pelagihabitans</taxon>
    </lineage>
</organism>
<evidence type="ECO:0000313" key="1">
    <source>
        <dbReference type="EMBL" id="NHF58205.1"/>
    </source>
</evidence>
<dbReference type="Proteomes" id="UP000707206">
    <property type="component" value="Unassembled WGS sequence"/>
</dbReference>